<gene>
    <name evidence="1" type="ORF">ERS852480_05386</name>
</gene>
<dbReference type="Proteomes" id="UP000095512">
    <property type="component" value="Unassembled WGS sequence"/>
</dbReference>
<evidence type="ECO:0000313" key="1">
    <source>
        <dbReference type="EMBL" id="CUQ31209.1"/>
    </source>
</evidence>
<proteinExistence type="predicted"/>
<dbReference type="EMBL" id="CZAB01000188">
    <property type="protein sequence ID" value="CUQ31209.1"/>
    <property type="molecule type" value="Genomic_DNA"/>
</dbReference>
<accession>A0A174VJH9</accession>
<dbReference type="AlphaFoldDB" id="A0A174VJH9"/>
<reference evidence="1 2" key="1">
    <citation type="submission" date="2015-09" db="EMBL/GenBank/DDBJ databases">
        <authorList>
            <consortium name="Pathogen Informatics"/>
        </authorList>
    </citation>
    <scope>NUCLEOTIDE SEQUENCE [LARGE SCALE GENOMIC DNA]</scope>
    <source>
        <strain evidence="1 2">2789STDY5834865</strain>
    </source>
</reference>
<name>A0A174VJH9_9FIRM</name>
<organism evidence="1 2">
    <name type="scientific">Enterocloster clostridioformis</name>
    <dbReference type="NCBI Taxonomy" id="1531"/>
    <lineage>
        <taxon>Bacteria</taxon>
        <taxon>Bacillati</taxon>
        <taxon>Bacillota</taxon>
        <taxon>Clostridia</taxon>
        <taxon>Lachnospirales</taxon>
        <taxon>Lachnospiraceae</taxon>
        <taxon>Enterocloster</taxon>
    </lineage>
</organism>
<dbReference type="RefSeq" id="WP_174517550.1">
    <property type="nucleotide sequence ID" value="NZ_CZAB01000188.1"/>
</dbReference>
<protein>
    <submittedName>
        <fullName evidence="1">Uncharacterized protein</fullName>
    </submittedName>
</protein>
<evidence type="ECO:0000313" key="2">
    <source>
        <dbReference type="Proteomes" id="UP000095512"/>
    </source>
</evidence>
<sequence>MEVIIKNKIEELLSKEFYCSSDELNGKSTVYSVNFNAKQPYIKILVQHCLNISD</sequence>